<comment type="caution">
    <text evidence="2">The sequence shown here is derived from an EMBL/GenBank/DDBJ whole genome shotgun (WGS) entry which is preliminary data.</text>
</comment>
<gene>
    <name evidence="2" type="ORF">SHI21_03770</name>
</gene>
<evidence type="ECO:0000256" key="1">
    <source>
        <dbReference type="SAM" id="MobiDB-lite"/>
    </source>
</evidence>
<sequence length="260" mass="28898">MTFKAFLFSFSLLAVYPQVGVMAASKNLCDDMVASGKSTDEQIAKCIAKFGESDFYKEAQQKKKWQQEENAAKSSEEAAKKANIQAKKFTSADLDEAGFGKPFFAIRVDYSNIYKPKEKRITEGDSLCQYLGYEKALKSIVSAEIMPGEANKNGFIIDTTLFGSVKSEPEMYVDKDEKYTVRKYEEITCAKVSSKEIKGTADELNKVAEDLIVLNERINAPKATDRTGVNDGPRKPAGDKSSTPFGYKREENQDNATMAK</sequence>
<dbReference type="RefSeq" id="WP_323574787.1">
    <property type="nucleotide sequence ID" value="NZ_JAYGJQ010000001.1"/>
</dbReference>
<keyword evidence="3" id="KW-1185">Reference proteome</keyword>
<name>A0ABU5VQH7_9BACT</name>
<dbReference type="Proteomes" id="UP001302274">
    <property type="component" value="Unassembled WGS sequence"/>
</dbReference>
<feature type="region of interest" description="Disordered" evidence="1">
    <location>
        <begin position="219"/>
        <end position="260"/>
    </location>
</feature>
<proteinExistence type="predicted"/>
<reference evidence="2 3" key="1">
    <citation type="submission" date="2023-11" db="EMBL/GenBank/DDBJ databases">
        <title>A Novel Polar Bacteriovorax (B. antarcticus) Isolated from the Biocrust in Antarctica.</title>
        <authorList>
            <person name="Mun W."/>
            <person name="Choi S.Y."/>
            <person name="Mitchell R.J."/>
        </authorList>
    </citation>
    <scope>NUCLEOTIDE SEQUENCE [LARGE SCALE GENOMIC DNA]</scope>
    <source>
        <strain evidence="2 3">PP10</strain>
    </source>
</reference>
<accession>A0ABU5VQH7</accession>
<dbReference type="EMBL" id="JAYGJQ010000001">
    <property type="protein sequence ID" value="MEA9355300.1"/>
    <property type="molecule type" value="Genomic_DNA"/>
</dbReference>
<evidence type="ECO:0000313" key="2">
    <source>
        <dbReference type="EMBL" id="MEA9355300.1"/>
    </source>
</evidence>
<evidence type="ECO:0000313" key="3">
    <source>
        <dbReference type="Proteomes" id="UP001302274"/>
    </source>
</evidence>
<protein>
    <submittedName>
        <fullName evidence="2">Uncharacterized protein</fullName>
    </submittedName>
</protein>
<organism evidence="2 3">
    <name type="scientific">Bacteriovorax antarcticus</name>
    <dbReference type="NCBI Taxonomy" id="3088717"/>
    <lineage>
        <taxon>Bacteria</taxon>
        <taxon>Pseudomonadati</taxon>
        <taxon>Bdellovibrionota</taxon>
        <taxon>Bacteriovoracia</taxon>
        <taxon>Bacteriovoracales</taxon>
        <taxon>Bacteriovoracaceae</taxon>
        <taxon>Bacteriovorax</taxon>
    </lineage>
</organism>